<dbReference type="InterPro" id="IPR005845">
    <property type="entry name" value="A-D-PHexomutase_a/b/a-II"/>
</dbReference>
<keyword evidence="4 7" id="KW-0479">Metal-binding</keyword>
<dbReference type="EMBL" id="JACIFD010000018">
    <property type="protein sequence ID" value="MBB4072185.1"/>
    <property type="molecule type" value="Genomic_DNA"/>
</dbReference>
<dbReference type="GO" id="GO:0004615">
    <property type="term" value="F:phosphomannomutase activity"/>
    <property type="evidence" value="ECO:0007669"/>
    <property type="project" value="UniProtKB-EC"/>
</dbReference>
<proteinExistence type="inferred from homology"/>
<dbReference type="AlphaFoldDB" id="A0A840DKE2"/>
<evidence type="ECO:0000259" key="8">
    <source>
        <dbReference type="Pfam" id="PF00408"/>
    </source>
</evidence>
<evidence type="ECO:0000256" key="5">
    <source>
        <dbReference type="ARBA" id="ARBA00022842"/>
    </source>
</evidence>
<dbReference type="EC" id="5.4.2.8" evidence="12"/>
<sequence length="581" mass="61978">MTEQPTLTTEILQQAQRWAELDPDPETRAELTALLADPHTNSAAILSRFAGRLEFGTAGLRAPLGAGPLRMNRVVVMQTTAGLAKFLREQRPADAPQTVVVGFDARKNSAIFARDAAQVLAGYGFRAILLPGPLPTPVTAFAVRRYDAIAGVMITASHNPAPDNGYKLYLGGLDNGSQIVPPQDSAIAAAIAEVAAGEFYDIKISDNFEHGSDFIFTEYVAATLASARSIQTHESLPPRSATPQPTIVYTPLHGVGLATTARLFTAADLPELITVAQQAEPDPQFPTAQNPNPENPAALELIFERAAQVGADVILAHDPDADRLAVALPSRDGSGNYTALTGNQLGLLLGWRAAQNVAAELAAGAIYDEQPTLANTIVSSPALREVAKHYGLRYVETLSGFKWISRVPGLVFGFEEALGYLVNPTNIRDKDGISAALAVTDMVCELHRKGKTLWDMLDEATALFGAFVSDQITLQFESAAQAAAALQQVRDNPPREFGGVAVANYQDLSQLTAVDQRANVLRFDLTDGSRVMMRPSGTEPKLKLYIDCQNTAGTVSERQSAAAARAAELTAALRDSVNGIA</sequence>
<reference evidence="12" key="1">
    <citation type="submission" date="2020-08" db="EMBL/GenBank/DDBJ databases">
        <title>Sequencing the genomes of 1000 actinobacteria strains.</title>
        <authorList>
            <person name="Klenk H.-P."/>
        </authorList>
    </citation>
    <scope>NUCLEOTIDE SEQUENCE [LARGE SCALE GENOMIC DNA]</scope>
    <source>
        <strain evidence="12">DSM 27064</strain>
    </source>
</reference>
<comment type="caution">
    <text evidence="12">The sequence shown here is derived from an EMBL/GenBank/DDBJ whole genome shotgun (WGS) entry which is preliminary data.</text>
</comment>
<evidence type="ECO:0000256" key="7">
    <source>
        <dbReference type="RuleBase" id="RU004326"/>
    </source>
</evidence>
<evidence type="ECO:0000259" key="10">
    <source>
        <dbReference type="Pfam" id="PF02879"/>
    </source>
</evidence>
<gene>
    <name evidence="12" type="ORF">F5897_001515</name>
</gene>
<keyword evidence="3" id="KW-0597">Phosphoprotein</keyword>
<keyword evidence="13" id="KW-1185">Reference proteome</keyword>
<evidence type="ECO:0000259" key="11">
    <source>
        <dbReference type="Pfam" id="PF02880"/>
    </source>
</evidence>
<dbReference type="Pfam" id="PF00408">
    <property type="entry name" value="PGM_PMM_IV"/>
    <property type="match status" value="1"/>
</dbReference>
<evidence type="ECO:0000259" key="9">
    <source>
        <dbReference type="Pfam" id="PF02878"/>
    </source>
</evidence>
<dbReference type="GO" id="GO:0000287">
    <property type="term" value="F:magnesium ion binding"/>
    <property type="evidence" value="ECO:0007669"/>
    <property type="project" value="InterPro"/>
</dbReference>
<dbReference type="InterPro" id="IPR016055">
    <property type="entry name" value="A-D-PHexomutase_a/b/a-I/II/III"/>
</dbReference>
<dbReference type="GO" id="GO:0008973">
    <property type="term" value="F:phosphopentomutase activity"/>
    <property type="evidence" value="ECO:0007669"/>
    <property type="project" value="TreeGrafter"/>
</dbReference>
<name>A0A840DKE2_9MICO</name>
<dbReference type="PANTHER" id="PTHR45745:SF1">
    <property type="entry name" value="PHOSPHOGLUCOMUTASE 2B-RELATED"/>
    <property type="match status" value="1"/>
</dbReference>
<keyword evidence="5 7" id="KW-0460">Magnesium</keyword>
<dbReference type="PANTHER" id="PTHR45745">
    <property type="entry name" value="PHOSPHOMANNOMUTASE 45A"/>
    <property type="match status" value="1"/>
</dbReference>
<dbReference type="InterPro" id="IPR016066">
    <property type="entry name" value="A-D-PHexomutase_CS"/>
</dbReference>
<dbReference type="PROSITE" id="PS00710">
    <property type="entry name" value="PGM_PMM"/>
    <property type="match status" value="1"/>
</dbReference>
<dbReference type="InterPro" id="IPR036900">
    <property type="entry name" value="A-D-PHexomutase_C_sf"/>
</dbReference>
<dbReference type="Proteomes" id="UP000571183">
    <property type="component" value="Unassembled WGS sequence"/>
</dbReference>
<protein>
    <submittedName>
        <fullName evidence="12">Phosphomannomutase</fullName>
        <ecNumber evidence="12">5.4.2.8</ecNumber>
    </submittedName>
</protein>
<accession>A0A840DKE2</accession>
<dbReference type="InterPro" id="IPR005843">
    <property type="entry name" value="A-D-PHexomutase_C"/>
</dbReference>
<dbReference type="InterPro" id="IPR005844">
    <property type="entry name" value="A-D-PHexomutase_a/b/a-I"/>
</dbReference>
<dbReference type="Gene3D" id="3.30.310.50">
    <property type="entry name" value="Alpha-D-phosphohexomutase, C-terminal domain"/>
    <property type="match status" value="1"/>
</dbReference>
<dbReference type="GO" id="GO:0006166">
    <property type="term" value="P:purine ribonucleoside salvage"/>
    <property type="evidence" value="ECO:0007669"/>
    <property type="project" value="TreeGrafter"/>
</dbReference>
<comment type="similarity">
    <text evidence="2 7">Belongs to the phosphohexose mutase family.</text>
</comment>
<dbReference type="Pfam" id="PF02879">
    <property type="entry name" value="PGM_PMM_II"/>
    <property type="match status" value="1"/>
</dbReference>
<evidence type="ECO:0000313" key="12">
    <source>
        <dbReference type="EMBL" id="MBB4072185.1"/>
    </source>
</evidence>
<feature type="domain" description="Alpha-D-phosphohexomutase C-terminal" evidence="8">
    <location>
        <begin position="501"/>
        <end position="553"/>
    </location>
</feature>
<evidence type="ECO:0000256" key="6">
    <source>
        <dbReference type="ARBA" id="ARBA00023235"/>
    </source>
</evidence>
<dbReference type="SUPFAM" id="SSF55957">
    <property type="entry name" value="Phosphoglucomutase, C-terminal domain"/>
    <property type="match status" value="1"/>
</dbReference>
<dbReference type="SUPFAM" id="SSF53738">
    <property type="entry name" value="Phosphoglucomutase, first 3 domains"/>
    <property type="match status" value="3"/>
</dbReference>
<feature type="domain" description="Alpha-D-phosphohexomutase alpha/beta/alpha" evidence="10">
    <location>
        <begin position="245"/>
        <end position="327"/>
    </location>
</feature>
<evidence type="ECO:0000256" key="2">
    <source>
        <dbReference type="ARBA" id="ARBA00010231"/>
    </source>
</evidence>
<dbReference type="Gene3D" id="3.40.120.10">
    <property type="entry name" value="Alpha-D-Glucose-1,6-Bisphosphate, subunit A, domain 3"/>
    <property type="match status" value="3"/>
</dbReference>
<evidence type="ECO:0000313" key="13">
    <source>
        <dbReference type="Proteomes" id="UP000571183"/>
    </source>
</evidence>
<dbReference type="Pfam" id="PF02878">
    <property type="entry name" value="PGM_PMM_I"/>
    <property type="match status" value="1"/>
</dbReference>
<comment type="cofactor">
    <cofactor evidence="1">
        <name>Mg(2+)</name>
        <dbReference type="ChEBI" id="CHEBI:18420"/>
    </cofactor>
</comment>
<feature type="domain" description="Alpha-D-phosphohexomutase alpha/beta/alpha" evidence="9">
    <location>
        <begin position="53"/>
        <end position="194"/>
    </location>
</feature>
<evidence type="ECO:0000256" key="1">
    <source>
        <dbReference type="ARBA" id="ARBA00001946"/>
    </source>
</evidence>
<dbReference type="InterPro" id="IPR005846">
    <property type="entry name" value="A-D-PHexomutase_a/b/a-III"/>
</dbReference>
<dbReference type="Pfam" id="PF02880">
    <property type="entry name" value="PGM_PMM_III"/>
    <property type="match status" value="1"/>
</dbReference>
<evidence type="ECO:0000256" key="4">
    <source>
        <dbReference type="ARBA" id="ARBA00022723"/>
    </source>
</evidence>
<dbReference type="RefSeq" id="WP_183305054.1">
    <property type="nucleotide sequence ID" value="NZ_JACIFD010000018.1"/>
</dbReference>
<evidence type="ECO:0000256" key="3">
    <source>
        <dbReference type="ARBA" id="ARBA00022553"/>
    </source>
</evidence>
<dbReference type="CDD" id="cd05799">
    <property type="entry name" value="PGM2"/>
    <property type="match status" value="1"/>
</dbReference>
<keyword evidence="6 12" id="KW-0413">Isomerase</keyword>
<dbReference type="GO" id="GO:0005975">
    <property type="term" value="P:carbohydrate metabolic process"/>
    <property type="evidence" value="ECO:0007669"/>
    <property type="project" value="InterPro"/>
</dbReference>
<feature type="domain" description="Alpha-D-phosphohexomutase alpha/beta/alpha" evidence="11">
    <location>
        <begin position="342"/>
        <end position="460"/>
    </location>
</feature>
<organism evidence="12 13">
    <name type="scientific">Canibacter oris</name>
    <dbReference type="NCBI Taxonomy" id="1365628"/>
    <lineage>
        <taxon>Bacteria</taxon>
        <taxon>Bacillati</taxon>
        <taxon>Actinomycetota</taxon>
        <taxon>Actinomycetes</taxon>
        <taxon>Micrococcales</taxon>
        <taxon>Microbacteriaceae</taxon>
        <taxon>Canibacter</taxon>
    </lineage>
</organism>